<evidence type="ECO:0000313" key="2">
    <source>
        <dbReference type="Proteomes" id="UP000823632"/>
    </source>
</evidence>
<proteinExistence type="predicted"/>
<evidence type="ECO:0000313" key="1">
    <source>
        <dbReference type="EMBL" id="MBO8430885.1"/>
    </source>
</evidence>
<accession>A0A9D9DRS9</accession>
<dbReference type="AlphaFoldDB" id="A0A9D9DRS9"/>
<dbReference type="EMBL" id="JADIND010000122">
    <property type="protein sequence ID" value="MBO8430885.1"/>
    <property type="molecule type" value="Genomic_DNA"/>
</dbReference>
<dbReference type="Proteomes" id="UP000823632">
    <property type="component" value="Unassembled WGS sequence"/>
</dbReference>
<gene>
    <name evidence="1" type="ORF">IAC76_05810</name>
</gene>
<organism evidence="1 2">
    <name type="scientific">Candidatus Scatousia excrementipullorum</name>
    <dbReference type="NCBI Taxonomy" id="2840936"/>
    <lineage>
        <taxon>Bacteria</taxon>
        <taxon>Candidatus Scatousia</taxon>
    </lineage>
</organism>
<sequence length="96" mass="11249">MKEFTIEYGKDKYTRKALTGEALTTLALVFQSKFACFTSTGFELVTFRDGNSFDRHQCIKDIFALDEWKWLINELIYNETYPIAVNGKYLDRSEIE</sequence>
<reference evidence="1" key="2">
    <citation type="journal article" date="2021" name="PeerJ">
        <title>Extensive microbial diversity within the chicken gut microbiome revealed by metagenomics and culture.</title>
        <authorList>
            <person name="Gilroy R."/>
            <person name="Ravi A."/>
            <person name="Getino M."/>
            <person name="Pursley I."/>
            <person name="Horton D.L."/>
            <person name="Alikhan N.F."/>
            <person name="Baker D."/>
            <person name="Gharbi K."/>
            <person name="Hall N."/>
            <person name="Watson M."/>
            <person name="Adriaenssens E.M."/>
            <person name="Foster-Nyarko E."/>
            <person name="Jarju S."/>
            <person name="Secka A."/>
            <person name="Antonio M."/>
            <person name="Oren A."/>
            <person name="Chaudhuri R.R."/>
            <person name="La Ragione R."/>
            <person name="Hildebrand F."/>
            <person name="Pallen M.J."/>
        </authorList>
    </citation>
    <scope>NUCLEOTIDE SEQUENCE</scope>
    <source>
        <strain evidence="1">10192</strain>
    </source>
</reference>
<name>A0A9D9DRS9_9BACT</name>
<protein>
    <submittedName>
        <fullName evidence="1">Uncharacterized protein</fullName>
    </submittedName>
</protein>
<reference evidence="1" key="1">
    <citation type="submission" date="2020-10" db="EMBL/GenBank/DDBJ databases">
        <authorList>
            <person name="Gilroy R."/>
        </authorList>
    </citation>
    <scope>NUCLEOTIDE SEQUENCE</scope>
    <source>
        <strain evidence="1">10192</strain>
    </source>
</reference>
<comment type="caution">
    <text evidence="1">The sequence shown here is derived from an EMBL/GenBank/DDBJ whole genome shotgun (WGS) entry which is preliminary data.</text>
</comment>
<feature type="non-terminal residue" evidence="1">
    <location>
        <position position="96"/>
    </location>
</feature>